<comment type="caution">
    <text evidence="1">The sequence shown here is derived from an EMBL/GenBank/DDBJ whole genome shotgun (WGS) entry which is preliminary data.</text>
</comment>
<protein>
    <recommendedName>
        <fullName evidence="2">DNA N-6-adenine-methyltransferase (Dam)</fullName>
    </recommendedName>
</protein>
<dbReference type="Pfam" id="PF05869">
    <property type="entry name" value="Dam"/>
    <property type="match status" value="1"/>
</dbReference>
<sequence length="161" mass="18286">MIGKALYSSESGEWETPPRLYEALHEEFKFTLDPAATAENAKCSRFYTKQDNGLSKSWKGERVWLNPPYGRGVIDAWVEKAAIGECEVAVLLLPARTDTKWFQTWVLPVVHDLRFVCGRVRFVGAPSSSPFPSVIVVYRALPRKARTLLRCRAFKWGSHRG</sequence>
<evidence type="ECO:0000313" key="1">
    <source>
        <dbReference type="EMBL" id="KKM14221.1"/>
    </source>
</evidence>
<reference evidence="1" key="1">
    <citation type="journal article" date="2015" name="Nature">
        <title>Complex archaea that bridge the gap between prokaryotes and eukaryotes.</title>
        <authorList>
            <person name="Spang A."/>
            <person name="Saw J.H."/>
            <person name="Jorgensen S.L."/>
            <person name="Zaremba-Niedzwiedzka K."/>
            <person name="Martijn J."/>
            <person name="Lind A.E."/>
            <person name="van Eijk R."/>
            <person name="Schleper C."/>
            <person name="Guy L."/>
            <person name="Ettema T.J."/>
        </authorList>
    </citation>
    <scope>NUCLEOTIDE SEQUENCE</scope>
</reference>
<name>A0A0F9HFI5_9ZZZZ</name>
<dbReference type="InterPro" id="IPR008593">
    <property type="entry name" value="Dam_MeTrfase"/>
</dbReference>
<dbReference type="GO" id="GO:0003677">
    <property type="term" value="F:DNA binding"/>
    <property type="evidence" value="ECO:0007669"/>
    <property type="project" value="InterPro"/>
</dbReference>
<accession>A0A0F9HFI5</accession>
<dbReference type="AlphaFoldDB" id="A0A0F9HFI5"/>
<organism evidence="1">
    <name type="scientific">marine sediment metagenome</name>
    <dbReference type="NCBI Taxonomy" id="412755"/>
    <lineage>
        <taxon>unclassified sequences</taxon>
        <taxon>metagenomes</taxon>
        <taxon>ecological metagenomes</taxon>
    </lineage>
</organism>
<dbReference type="GO" id="GO:0009007">
    <property type="term" value="F:site-specific DNA-methyltransferase (adenine-specific) activity"/>
    <property type="evidence" value="ECO:0007669"/>
    <property type="project" value="InterPro"/>
</dbReference>
<evidence type="ECO:0008006" key="2">
    <source>
        <dbReference type="Google" id="ProtNLM"/>
    </source>
</evidence>
<dbReference type="GO" id="GO:0009307">
    <property type="term" value="P:DNA restriction-modification system"/>
    <property type="evidence" value="ECO:0007669"/>
    <property type="project" value="InterPro"/>
</dbReference>
<gene>
    <name evidence="1" type="ORF">LCGC14_1708380</name>
</gene>
<proteinExistence type="predicted"/>
<dbReference type="EMBL" id="LAZR01015201">
    <property type="protein sequence ID" value="KKM14221.1"/>
    <property type="molecule type" value="Genomic_DNA"/>
</dbReference>